<dbReference type="PANTHER" id="PTHR24273">
    <property type="entry name" value="FI04643P-RELATED"/>
    <property type="match status" value="1"/>
</dbReference>
<feature type="domain" description="HYR" evidence="10">
    <location>
        <begin position="1423"/>
        <end position="1505"/>
    </location>
</feature>
<feature type="domain" description="EGF-like" evidence="9">
    <location>
        <begin position="567"/>
        <end position="607"/>
    </location>
</feature>
<dbReference type="SUPFAM" id="SSF57184">
    <property type="entry name" value="Growth factor receptor domain"/>
    <property type="match status" value="1"/>
</dbReference>
<feature type="domain" description="EGF-like" evidence="9">
    <location>
        <begin position="526"/>
        <end position="565"/>
    </location>
</feature>
<dbReference type="FunFam" id="2.10.25.10:FF:000012">
    <property type="entry name" value="Delta-like protein"/>
    <property type="match status" value="1"/>
</dbReference>
<keyword evidence="1 6" id="KW-0245">EGF-like domain</keyword>
<feature type="domain" description="EGF-like" evidence="9">
    <location>
        <begin position="802"/>
        <end position="838"/>
    </location>
</feature>
<keyword evidence="8" id="KW-1133">Transmembrane helix</keyword>
<feature type="domain" description="EGF-like" evidence="9">
    <location>
        <begin position="446"/>
        <end position="483"/>
    </location>
</feature>
<feature type="disulfide bond" evidence="6">
    <location>
        <begin position="735"/>
        <end position="744"/>
    </location>
</feature>
<name>A0A2G8JN63_STIJA</name>
<keyword evidence="8" id="KW-0472">Membrane</keyword>
<accession>A0A2G8JN63</accession>
<evidence type="ECO:0000256" key="4">
    <source>
        <dbReference type="ARBA" id="ARBA00023157"/>
    </source>
</evidence>
<dbReference type="Gene3D" id="2.10.25.10">
    <property type="entry name" value="Laminin"/>
    <property type="match status" value="9"/>
</dbReference>
<feature type="disulfide bond" evidence="6">
    <location>
        <begin position="828"/>
        <end position="837"/>
    </location>
</feature>
<evidence type="ECO:0000256" key="2">
    <source>
        <dbReference type="ARBA" id="ARBA00022729"/>
    </source>
</evidence>
<feature type="disulfide bond" evidence="6">
    <location>
        <begin position="639"/>
        <end position="648"/>
    </location>
</feature>
<keyword evidence="2" id="KW-0732">Signal</keyword>
<dbReference type="PROSITE" id="PS50825">
    <property type="entry name" value="HYR"/>
    <property type="match status" value="11"/>
</dbReference>
<feature type="disulfide bond" evidence="6">
    <location>
        <begin position="683"/>
        <end position="692"/>
    </location>
</feature>
<keyword evidence="4 6" id="KW-1015">Disulfide bond</keyword>
<feature type="disulfide bond" evidence="6">
    <location>
        <begin position="789"/>
        <end position="798"/>
    </location>
</feature>
<feature type="domain" description="HYR" evidence="10">
    <location>
        <begin position="166"/>
        <end position="248"/>
    </location>
</feature>
<feature type="domain" description="EGF-like" evidence="9">
    <location>
        <begin position="610"/>
        <end position="649"/>
    </location>
</feature>
<sequence>DDQPPQVICPPDVRVTVELGLSRGTATWQDPVVTDDSEVVVLVTQSHFSDSMFPVGETQVMYTYRDGSGNTADCTFNVIVSTVDNTPPQVTCPTPIDIEIEIGTRDVIVTWSAPVTFDLNVPVVLQSQSHTSGQSFSNGTTTVTYRYADAAGNIGTCSFPVTVIASDNTPPVIQDCPQFFSGILVFGETVSVAWPPITATDNSGQPPAVGRSHNSGDQFPFGVTNVIYTFTDAAGNSAVCSFIVNVGSSSVTSCCPSPIFREVPLNSGGIAVEWGVVCNLEQFNIRQISSSHRSGQTFNVGTTEVTLTFADADNFQMPCHSNTITQVDDEPPQIVCIDFTAVAPFNSGGIVVDFPAPTATDNSVDSERPSLTCPGNIVLTVLEGVTERSVSWSEPVVMDNSGTVSLASQSHRSGDSFPVGTTTVLYTYQDPSGNVATCSFDIIIVTDNPCQINTCLNGGSCIALDLDTTMCVCPRCFEGDICQFAIDPCEGNLCGSGSTCIPVPDSCTLYTCECPRCFTGQFCTEVGNVCDANDCVNGAVCQPDPVDCTLYVCQCPPCFSGSSCEQRADGCVPNPCVNSGICSNLNIMECNAYRCDCVGCFSGYNCELPIPNPCDNFPCLNGGTCTRNIEVCASYTCRCQTGFDGDNCEQQVIALANPCNSFPCRNGASCMSAPGETTYVCLCRSGYSGINCDMMSVPGADLCSINTCQNGGNCFVSFDSGSPAVFYQPQYVCLCAAGFTGFNCFSNTALVAPDMDPCSQSTGPGCLNGGTCVNTYNSFSRDVDYVCTCVRPYTGKNCERTYVDPCNSAPCQFGGTCTSFQEYFICTCDVGFMGTFCHIPTLDITAPVVRNCPENIVLNSRFNEPVVGVWIAPTASDDSGFVDVLFVSHMSGFLFPPGDTAVSYIYVDPSNNQAACSFVVSVLGSVTVPAISIVGCPGDINLRTLTGSAVALWTSPTASSSSGQTLNTVQSQFSGSSFNLGTTVVIYTYSDSLGNQASCIFTVNVAFETGISIRNCPTEVRVTTTDPNGRAVATWTEPEGTAANPPVMRVSTHRPGTPFPVGSTTVTYTFTDNSANRETCIFPVIVTVSTAAIRILNCPNDITQPAGFGGAGTEFTWTPPTGFDSLNNAIIPQANRNPPVFLSPNQELMITYTFISGTDISTCTFTLRVGGVIGDNVPPSVISQPDTIVLILRSEQTSVTANWVEPLVTDNSGTVTLLRQSHFSGASRFSVGRTAVEYLYSDPAGNQLTVTFDVIVNDINDNVDTTPPVVFRIPEDIVATFSPTESAVVTWDEPLAFDESGPATLITRSHEPGSVFPDGVTQVFYVLVRFVQEHCSHFLYCHSNKNNCPANIIRSVPSGTPEVSVTWIEPQLSNIAGNIPIEEMSSHNPADFFPVGVTTVTYSFNVLDVITLNCSFEVRVSTTVANQIQIPDCPTDMTVELHNNETFVIVTWTVPTATFNGNTIQPLTAPPTNSAFFQLGSTPLTYAYRVGAITAECSFTINVFRGNHLPVMGKRAIEDSKMSDLPITVEENPCSGWNCANGGECFIHVYENSFYPLCRCADGWQGETCEEVAENEEISTDWFILLMMISAIAIFALLFALSICQIKRQSRTIKHRAEEKVVIQ</sequence>
<evidence type="ECO:0000256" key="6">
    <source>
        <dbReference type="PROSITE-ProRule" id="PRU00076"/>
    </source>
</evidence>
<dbReference type="CDD" id="cd00054">
    <property type="entry name" value="EGF_CA"/>
    <property type="match status" value="4"/>
</dbReference>
<feature type="disulfide bond" evidence="6">
    <location>
        <begin position="664"/>
        <end position="681"/>
    </location>
</feature>
<feature type="disulfide bond" evidence="6">
    <location>
        <begin position="473"/>
        <end position="482"/>
    </location>
</feature>
<dbReference type="InterPro" id="IPR000742">
    <property type="entry name" value="EGF"/>
</dbReference>
<organism evidence="11 12">
    <name type="scientific">Stichopus japonicus</name>
    <name type="common">Sea cucumber</name>
    <dbReference type="NCBI Taxonomy" id="307972"/>
    <lineage>
        <taxon>Eukaryota</taxon>
        <taxon>Metazoa</taxon>
        <taxon>Echinodermata</taxon>
        <taxon>Eleutherozoa</taxon>
        <taxon>Echinozoa</taxon>
        <taxon>Holothuroidea</taxon>
        <taxon>Aspidochirotacea</taxon>
        <taxon>Aspidochirotida</taxon>
        <taxon>Stichopodidae</taxon>
        <taxon>Apostichopus</taxon>
    </lineage>
</organism>
<feature type="disulfide bond" evidence="6">
    <location>
        <begin position="514"/>
        <end position="523"/>
    </location>
</feature>
<dbReference type="STRING" id="307972.A0A2G8JN63"/>
<keyword evidence="8" id="KW-0812">Transmembrane</keyword>
<feature type="domain" description="EGF-like" evidence="9">
    <location>
        <begin position="655"/>
        <end position="693"/>
    </location>
</feature>
<feature type="domain" description="HYR" evidence="10">
    <location>
        <begin position="842"/>
        <end position="924"/>
    </location>
</feature>
<dbReference type="SMART" id="SM00181">
    <property type="entry name" value="EGF"/>
    <property type="match status" value="10"/>
</dbReference>
<gene>
    <name evidence="11" type="ORF">BSL78_26014</name>
</gene>
<dbReference type="InterPro" id="IPR009030">
    <property type="entry name" value="Growth_fac_rcpt_cys_sf"/>
</dbReference>
<feature type="non-terminal residue" evidence="11">
    <location>
        <position position="1"/>
    </location>
</feature>
<evidence type="ECO:0000256" key="7">
    <source>
        <dbReference type="SAM" id="MobiDB-lite"/>
    </source>
</evidence>
<evidence type="ECO:0000256" key="8">
    <source>
        <dbReference type="SAM" id="Phobius"/>
    </source>
</evidence>
<keyword evidence="3" id="KW-0677">Repeat</keyword>
<evidence type="ECO:0000313" key="12">
    <source>
        <dbReference type="Proteomes" id="UP000230750"/>
    </source>
</evidence>
<dbReference type="InterPro" id="IPR001881">
    <property type="entry name" value="EGF-like_Ca-bd_dom"/>
</dbReference>
<feature type="domain" description="HYR" evidence="10">
    <location>
        <begin position="364"/>
        <end position="446"/>
    </location>
</feature>
<dbReference type="EMBL" id="MRZV01001547">
    <property type="protein sequence ID" value="PIK37158.1"/>
    <property type="molecule type" value="Genomic_DNA"/>
</dbReference>
<comment type="caution">
    <text evidence="6">Lacks conserved residue(s) required for the propagation of feature annotation.</text>
</comment>
<dbReference type="OrthoDB" id="283575at2759"/>
<dbReference type="Pfam" id="PF02494">
    <property type="entry name" value="HYR"/>
    <property type="match status" value="11"/>
</dbReference>
<evidence type="ECO:0000256" key="3">
    <source>
        <dbReference type="ARBA" id="ARBA00022737"/>
    </source>
</evidence>
<feature type="domain" description="HYR" evidence="10">
    <location>
        <begin position="1089"/>
        <end position="1171"/>
    </location>
</feature>
<reference evidence="11 12" key="1">
    <citation type="journal article" date="2017" name="PLoS Biol.">
        <title>The sea cucumber genome provides insights into morphological evolution and visceral regeneration.</title>
        <authorList>
            <person name="Zhang X."/>
            <person name="Sun L."/>
            <person name="Yuan J."/>
            <person name="Sun Y."/>
            <person name="Gao Y."/>
            <person name="Zhang L."/>
            <person name="Li S."/>
            <person name="Dai H."/>
            <person name="Hamel J.F."/>
            <person name="Liu C."/>
            <person name="Yu Y."/>
            <person name="Liu S."/>
            <person name="Lin W."/>
            <person name="Guo K."/>
            <person name="Jin S."/>
            <person name="Xu P."/>
            <person name="Storey K.B."/>
            <person name="Huan P."/>
            <person name="Zhang T."/>
            <person name="Zhou Y."/>
            <person name="Zhang J."/>
            <person name="Lin C."/>
            <person name="Li X."/>
            <person name="Xing L."/>
            <person name="Huo D."/>
            <person name="Sun M."/>
            <person name="Wang L."/>
            <person name="Mercier A."/>
            <person name="Li F."/>
            <person name="Yang H."/>
            <person name="Xiang J."/>
        </authorList>
    </citation>
    <scope>NUCLEOTIDE SEQUENCE [LARGE SCALE GENOMIC DNA]</scope>
    <source>
        <strain evidence="11">Shaxun</strain>
        <tissue evidence="11">Muscle</tissue>
    </source>
</reference>
<feature type="domain" description="EGF-like" evidence="9">
    <location>
        <begin position="699"/>
        <end position="745"/>
    </location>
</feature>
<dbReference type="PROSITE" id="PS50026">
    <property type="entry name" value="EGF_3"/>
    <property type="match status" value="10"/>
</dbReference>
<evidence type="ECO:0008006" key="13">
    <source>
        <dbReference type="Google" id="ProtNLM"/>
    </source>
</evidence>
<evidence type="ECO:0000259" key="10">
    <source>
        <dbReference type="PROSITE" id="PS50825"/>
    </source>
</evidence>
<dbReference type="GO" id="GO:0005509">
    <property type="term" value="F:calcium ion binding"/>
    <property type="evidence" value="ECO:0007669"/>
    <property type="project" value="InterPro"/>
</dbReference>
<feature type="transmembrane region" description="Helical" evidence="8">
    <location>
        <begin position="1582"/>
        <end position="1604"/>
    </location>
</feature>
<keyword evidence="12" id="KW-1185">Reference proteome</keyword>
<keyword evidence="5" id="KW-0325">Glycoprotein</keyword>
<feature type="domain" description="HYR" evidence="10">
    <location>
        <begin position="1008"/>
        <end position="1088"/>
    </location>
</feature>
<feature type="domain" description="HYR" evidence="10">
    <location>
        <begin position="1"/>
        <end position="82"/>
    </location>
</feature>
<evidence type="ECO:0000313" key="11">
    <source>
        <dbReference type="EMBL" id="PIK37158.1"/>
    </source>
</evidence>
<comment type="caution">
    <text evidence="11">The sequence shown here is derived from an EMBL/GenBank/DDBJ whole genome shotgun (WGS) entry which is preliminary data.</text>
</comment>
<evidence type="ECO:0000256" key="5">
    <source>
        <dbReference type="ARBA" id="ARBA00023180"/>
    </source>
</evidence>
<protein>
    <recommendedName>
        <fullName evidence="13">Hyalin</fullName>
    </recommendedName>
</protein>
<feature type="region of interest" description="Disordered" evidence="7">
    <location>
        <begin position="1039"/>
        <end position="1058"/>
    </location>
</feature>
<proteinExistence type="predicted"/>
<dbReference type="PROSITE" id="PS01186">
    <property type="entry name" value="EGF_2"/>
    <property type="match status" value="6"/>
</dbReference>
<feature type="domain" description="HYR" evidence="10">
    <location>
        <begin position="926"/>
        <end position="1007"/>
    </location>
</feature>
<dbReference type="Pfam" id="PF00008">
    <property type="entry name" value="EGF"/>
    <property type="match status" value="3"/>
</dbReference>
<dbReference type="SMART" id="SM00179">
    <property type="entry name" value="EGF_CA"/>
    <property type="match status" value="5"/>
</dbReference>
<feature type="domain" description="EGF-like" evidence="9">
    <location>
        <begin position="1530"/>
        <end position="1570"/>
    </location>
</feature>
<dbReference type="SUPFAM" id="SSF57196">
    <property type="entry name" value="EGF/Laminin"/>
    <property type="match status" value="4"/>
</dbReference>
<feature type="disulfide bond" evidence="6">
    <location>
        <begin position="597"/>
        <end position="606"/>
    </location>
</feature>
<dbReference type="PROSITE" id="PS00022">
    <property type="entry name" value="EGF_1"/>
    <property type="match status" value="10"/>
</dbReference>
<evidence type="ECO:0000256" key="1">
    <source>
        <dbReference type="ARBA" id="ARBA00022536"/>
    </source>
</evidence>
<dbReference type="PANTHER" id="PTHR24273:SF32">
    <property type="entry name" value="HYALIN"/>
    <property type="match status" value="1"/>
</dbReference>
<feature type="domain" description="EGF-like" evidence="9">
    <location>
        <begin position="485"/>
        <end position="524"/>
    </location>
</feature>
<feature type="disulfide bond" evidence="6">
    <location>
        <begin position="555"/>
        <end position="564"/>
    </location>
</feature>
<feature type="domain" description="EGF-like" evidence="9">
    <location>
        <begin position="754"/>
        <end position="799"/>
    </location>
</feature>
<dbReference type="InterPro" id="IPR003410">
    <property type="entry name" value="HYR_dom"/>
</dbReference>
<evidence type="ECO:0000259" key="9">
    <source>
        <dbReference type="PROSITE" id="PS50026"/>
    </source>
</evidence>
<feature type="domain" description="HYR" evidence="10">
    <location>
        <begin position="83"/>
        <end position="165"/>
    </location>
</feature>
<feature type="domain" description="HYR" evidence="10">
    <location>
        <begin position="1338"/>
        <end position="1422"/>
    </location>
</feature>
<feature type="disulfide bond" evidence="6">
    <location>
        <begin position="1560"/>
        <end position="1569"/>
    </location>
</feature>
<dbReference type="Proteomes" id="UP000230750">
    <property type="component" value="Unassembled WGS sequence"/>
</dbReference>
<feature type="domain" description="HYR" evidence="10">
    <location>
        <begin position="1174"/>
        <end position="1258"/>
    </location>
</feature>